<organism evidence="3 4">
    <name type="scientific">Naganishia liquefaciens</name>
    <dbReference type="NCBI Taxonomy" id="104408"/>
    <lineage>
        <taxon>Eukaryota</taxon>
        <taxon>Fungi</taxon>
        <taxon>Dikarya</taxon>
        <taxon>Basidiomycota</taxon>
        <taxon>Agaricomycotina</taxon>
        <taxon>Tremellomycetes</taxon>
        <taxon>Filobasidiales</taxon>
        <taxon>Filobasidiaceae</taxon>
        <taxon>Naganishia</taxon>
    </lineage>
</organism>
<dbReference type="SUPFAM" id="SSF48452">
    <property type="entry name" value="TPR-like"/>
    <property type="match status" value="2"/>
</dbReference>
<dbReference type="InterPro" id="IPR011990">
    <property type="entry name" value="TPR-like_helical_dom_sf"/>
</dbReference>
<dbReference type="Pfam" id="PF13432">
    <property type="entry name" value="TPR_16"/>
    <property type="match status" value="2"/>
</dbReference>
<name>A0A8H3YGU9_9TREE</name>
<evidence type="ECO:0000313" key="3">
    <source>
        <dbReference type="EMBL" id="GHJ89260.1"/>
    </source>
</evidence>
<evidence type="ECO:0000256" key="2">
    <source>
        <dbReference type="SAM" id="MobiDB-lite"/>
    </source>
</evidence>
<proteinExistence type="predicted"/>
<comment type="caution">
    <text evidence="3">The sequence shown here is derived from an EMBL/GenBank/DDBJ whole genome shotgun (WGS) entry which is preliminary data.</text>
</comment>
<dbReference type="PROSITE" id="PS50005">
    <property type="entry name" value="TPR"/>
    <property type="match status" value="2"/>
</dbReference>
<dbReference type="AlphaFoldDB" id="A0A8H3YGU9"/>
<feature type="region of interest" description="Disordered" evidence="2">
    <location>
        <begin position="1"/>
        <end position="72"/>
    </location>
</feature>
<dbReference type="SMART" id="SM00028">
    <property type="entry name" value="TPR"/>
    <property type="match status" value="7"/>
</dbReference>
<evidence type="ECO:0000313" key="4">
    <source>
        <dbReference type="Proteomes" id="UP000620104"/>
    </source>
</evidence>
<feature type="repeat" description="TPR" evidence="1">
    <location>
        <begin position="222"/>
        <end position="255"/>
    </location>
</feature>
<dbReference type="PANTHER" id="PTHR23082">
    <property type="entry name" value="TRANSCRIPTION INITIATION FACTOR IIIC TFIIIC , POLYPEPTIDE 3-RELATED"/>
    <property type="match status" value="1"/>
</dbReference>
<protein>
    <recommendedName>
        <fullName evidence="5">Tetratricopeptide repeat protein</fullName>
    </recommendedName>
</protein>
<dbReference type="InterPro" id="IPR019734">
    <property type="entry name" value="TPR_rpt"/>
</dbReference>
<feature type="repeat" description="TPR" evidence="1">
    <location>
        <begin position="256"/>
        <end position="289"/>
    </location>
</feature>
<feature type="compositionally biased region" description="Acidic residues" evidence="2">
    <location>
        <begin position="907"/>
        <end position="939"/>
    </location>
</feature>
<evidence type="ECO:0008006" key="5">
    <source>
        <dbReference type="Google" id="ProtNLM"/>
    </source>
</evidence>
<dbReference type="Gene3D" id="1.25.40.10">
    <property type="entry name" value="Tetratricopeptide repeat domain"/>
    <property type="match status" value="3"/>
</dbReference>
<feature type="region of interest" description="Disordered" evidence="2">
    <location>
        <begin position="397"/>
        <end position="422"/>
    </location>
</feature>
<feature type="compositionally biased region" description="Acidic residues" evidence="2">
    <location>
        <begin position="1"/>
        <end position="57"/>
    </location>
</feature>
<accession>A0A8H3YGU9</accession>
<reference evidence="3" key="1">
    <citation type="submission" date="2020-07" db="EMBL/GenBank/DDBJ databases">
        <title>Draft Genome Sequence of a Deep-Sea Yeast, Naganishia (Cryptococcus) liquefaciens strain N6.</title>
        <authorList>
            <person name="Han Y.W."/>
            <person name="Kajitani R."/>
            <person name="Morimoto H."/>
            <person name="Parhat M."/>
            <person name="Tsubouchi H."/>
            <person name="Bakenova O."/>
            <person name="Ogata M."/>
            <person name="Argunhan B."/>
            <person name="Aoki R."/>
            <person name="Kajiwara S."/>
            <person name="Itoh T."/>
            <person name="Iwasaki H."/>
        </authorList>
    </citation>
    <scope>NUCLEOTIDE SEQUENCE</scope>
    <source>
        <strain evidence="3">N6</strain>
    </source>
</reference>
<dbReference type="Proteomes" id="UP000620104">
    <property type="component" value="Unassembled WGS sequence"/>
</dbReference>
<sequence>MDLYDDAAEYGDYDELQDENDLDDEDLNEEEAFDPSDLSEEDSGDDDEDEDEDEDENGTQIARGRNVDALRQDQEEDDSFNALIHTIGENDGDLYDKNALATRHDASIVEDMAAIRDDLALAKGFGGRRRKRNRRQGSPSAGTRRKRERKRSKEMQDLFEAGNLAYASNDLPEAKRNYREIIRLDATESEAWMLLAQVHREQGDEKKEIGCRLVAAHLMHDVETWRDLADRSKAAGQRQQALYCMRRVVAVDPNDVNLLWEHAMMAKEFGEDEAALKAFRRVLQILPHDMNILAELPPLFASCNAIQEGAQLFEAAMEHHIRTFPDGPSKAGQQAVGSSTTQNNMGIDFIINLADFKILLLEYEDVINIIRRGQRWLGGRSREIYWDMEVDDREFDPSGTVRRTHRQTGAPELDNAPEGQEQASEGYELDINLRHRLAIARLKLGHDYDAKIHREEVLEAPDYTVLHADIGIALMDRGLYEDAERIFRDLAGDEETAEVTHVINLGICQHALRRYPMAIQSFQHVLQHAPDDLDTKMKLAHAYEDFGDPARALELVNEVREARKRLNATAPPQTQPEVPEPVDEAFFNESIEDRQARLGRQAQLAGRLGRKERRQLEDEEARVNLITLNVEQQAALEGDQAAKRRYSIVADKMIAGMRQAPAMFPVDRSTKWIALRKGFRGKRPDLRNLDQDVRDMAARLEQEEVDQEEADVENIQYVQKVVTRFQGIEADVWLKIIMLHTCFLIQQGNELEAYDILQHVQYATIFQSLKYNLKIQLALLSSAMRLQDQSAIMNTARNLARTYQFKMEPWWLLEAALGAGVRGMDSFGNLNLQKFLIREIRMWDYIANGGSTYWNDSMARWIVPARQRFLIIAPRRKGGKSGKPTPGPNGDQLKQAEDQEDELRLDSDEDDIEPDGENEEEDEEEEDDLEDDREGEEGEPSSTTQADTRPREHVRHAPWAKPAEREPAFWLMYGQALLTAKSFQSSIYYFLQSYDENPYDPLVCLCLAQAYLGRSMQRQSDNRLHQITTAMAFMSRYRKLMQTNATYLPPAQIMEEVDYNFGRAFQSLGILPLAVKHYRQTLESVRKRLKGEKAAGAEPHIPAVAREAAYNLQVIFLMTGAADLCRQISEEWLGV</sequence>
<dbReference type="PANTHER" id="PTHR23082:SF0">
    <property type="entry name" value="GENERAL TRANSCRIPTION FACTOR 3C POLYPEPTIDE 3"/>
    <property type="match status" value="1"/>
</dbReference>
<dbReference type="InterPro" id="IPR039340">
    <property type="entry name" value="Tfc4/TFIIIC-102/Sfc4"/>
</dbReference>
<feature type="compositionally biased region" description="Basic and acidic residues" evidence="2">
    <location>
        <begin position="894"/>
        <end position="906"/>
    </location>
</feature>
<dbReference type="GO" id="GO:0006383">
    <property type="term" value="P:transcription by RNA polymerase III"/>
    <property type="evidence" value="ECO:0007669"/>
    <property type="project" value="InterPro"/>
</dbReference>
<feature type="compositionally biased region" description="Basic residues" evidence="2">
    <location>
        <begin position="126"/>
        <end position="135"/>
    </location>
</feature>
<keyword evidence="4" id="KW-1185">Reference proteome</keyword>
<feature type="region of interest" description="Disordered" evidence="2">
    <location>
        <begin position="873"/>
        <end position="960"/>
    </location>
</feature>
<feature type="region of interest" description="Disordered" evidence="2">
    <location>
        <begin position="126"/>
        <end position="153"/>
    </location>
</feature>
<evidence type="ECO:0000256" key="1">
    <source>
        <dbReference type="PROSITE-ProRule" id="PRU00339"/>
    </source>
</evidence>
<dbReference type="OrthoDB" id="9991317at2759"/>
<keyword evidence="1" id="KW-0802">TPR repeat</keyword>
<dbReference type="EMBL" id="BLZA01000040">
    <property type="protein sequence ID" value="GHJ89260.1"/>
    <property type="molecule type" value="Genomic_DNA"/>
</dbReference>
<dbReference type="GO" id="GO:0000127">
    <property type="term" value="C:transcription factor TFIIIC complex"/>
    <property type="evidence" value="ECO:0007669"/>
    <property type="project" value="TreeGrafter"/>
</dbReference>
<gene>
    <name evidence="3" type="ORF">NliqN6_5662</name>
</gene>